<organism evidence="3 4">
    <name type="scientific">Streptoalloteichus hindustanus</name>
    <dbReference type="NCBI Taxonomy" id="2017"/>
    <lineage>
        <taxon>Bacteria</taxon>
        <taxon>Bacillati</taxon>
        <taxon>Actinomycetota</taxon>
        <taxon>Actinomycetes</taxon>
        <taxon>Pseudonocardiales</taxon>
        <taxon>Pseudonocardiaceae</taxon>
        <taxon>Streptoalloteichus</taxon>
    </lineage>
</organism>
<feature type="transmembrane region" description="Helical" evidence="2">
    <location>
        <begin position="127"/>
        <end position="147"/>
    </location>
</feature>
<name>A0A1M5GVC1_STRHI</name>
<reference evidence="3 4" key="1">
    <citation type="submission" date="2016-11" db="EMBL/GenBank/DDBJ databases">
        <authorList>
            <person name="Jaros S."/>
            <person name="Januszkiewicz K."/>
            <person name="Wedrychowicz H."/>
        </authorList>
    </citation>
    <scope>NUCLEOTIDE SEQUENCE [LARGE SCALE GENOMIC DNA]</scope>
    <source>
        <strain evidence="3 4">DSM 44523</strain>
    </source>
</reference>
<evidence type="ECO:0000256" key="1">
    <source>
        <dbReference type="SAM" id="MobiDB-lite"/>
    </source>
</evidence>
<evidence type="ECO:0000313" key="3">
    <source>
        <dbReference type="EMBL" id="SHG07382.1"/>
    </source>
</evidence>
<keyword evidence="2" id="KW-1133">Transmembrane helix</keyword>
<dbReference type="OrthoDB" id="5185521at2"/>
<feature type="transmembrane region" description="Helical" evidence="2">
    <location>
        <begin position="213"/>
        <end position="231"/>
    </location>
</feature>
<sequence>MNTTVENGVGAYLERMRAALSDLPPGEVADVLEDVAPHLAEVAAELGGAPTVQALAQRCGEPEAYAAELRAAAGYPEPSASASASTGRGGAVAARVAVWSAAAAAAVFLVLPSVMVATRGHYTDVRLLATLVVLLLVGVALVSAPFLSRTSPGVPEAARLFEVRLALGWVADLKGRSRRVTSYLASLQPAWWLVRAMVVGLLAAWIAPSANQVLTAVVVSAVVLVPSLWLGQRSRTDRRWLWLVVPANAFAAGLCLTLASIGSDIATPSRQAGTVSVPQGLWNGGRHVENLYVFDRDGKPLTDVYVYDHEGRPVDLVSRSCDFTHPGEKGNQYPRPMARFGSDGKCREVEGTPFSVAIPKSKPSSSAKPSTSATPEQSASGAPSSAPATTSAPSATSAPATTAGR</sequence>
<keyword evidence="4" id="KW-1185">Reference proteome</keyword>
<accession>A0A1M5GVC1</accession>
<evidence type="ECO:0000313" key="4">
    <source>
        <dbReference type="Proteomes" id="UP000184501"/>
    </source>
</evidence>
<proteinExistence type="predicted"/>
<feature type="transmembrane region" description="Helical" evidence="2">
    <location>
        <begin position="183"/>
        <end position="207"/>
    </location>
</feature>
<feature type="region of interest" description="Disordered" evidence="1">
    <location>
        <begin position="325"/>
        <end position="405"/>
    </location>
</feature>
<gene>
    <name evidence="3" type="ORF">SAMN05444320_106274</name>
</gene>
<dbReference type="EMBL" id="FQVN01000006">
    <property type="protein sequence ID" value="SHG07382.1"/>
    <property type="molecule type" value="Genomic_DNA"/>
</dbReference>
<keyword evidence="2" id="KW-0812">Transmembrane</keyword>
<dbReference type="Pfam" id="PF22564">
    <property type="entry name" value="HAAS"/>
    <property type="match status" value="1"/>
</dbReference>
<feature type="compositionally biased region" description="Low complexity" evidence="1">
    <location>
        <begin position="359"/>
        <end position="405"/>
    </location>
</feature>
<evidence type="ECO:0000256" key="2">
    <source>
        <dbReference type="SAM" id="Phobius"/>
    </source>
</evidence>
<protein>
    <recommendedName>
        <fullName evidence="5">Proline-rich protein</fullName>
    </recommendedName>
</protein>
<dbReference type="RefSeq" id="WP_073485475.1">
    <property type="nucleotide sequence ID" value="NZ_FQVN01000006.1"/>
</dbReference>
<feature type="transmembrane region" description="Helical" evidence="2">
    <location>
        <begin position="240"/>
        <end position="261"/>
    </location>
</feature>
<feature type="transmembrane region" description="Helical" evidence="2">
    <location>
        <begin position="96"/>
        <end position="115"/>
    </location>
</feature>
<dbReference type="STRING" id="2017.SAMN05444320_106274"/>
<dbReference type="AlphaFoldDB" id="A0A1M5GVC1"/>
<keyword evidence="2" id="KW-0472">Membrane</keyword>
<dbReference type="Proteomes" id="UP000184501">
    <property type="component" value="Unassembled WGS sequence"/>
</dbReference>
<evidence type="ECO:0008006" key="5">
    <source>
        <dbReference type="Google" id="ProtNLM"/>
    </source>
</evidence>